<comment type="caution">
    <text evidence="3">The sequence shown here is derived from an EMBL/GenBank/DDBJ whole genome shotgun (WGS) entry which is preliminary data.</text>
</comment>
<evidence type="ECO:0000313" key="4">
    <source>
        <dbReference type="Proteomes" id="UP000552644"/>
    </source>
</evidence>
<reference evidence="3 4" key="1">
    <citation type="submission" date="2020-08" db="EMBL/GenBank/DDBJ databases">
        <title>Genomic Encyclopedia of Type Strains, Phase III (KMG-III): the genomes of soil and plant-associated and newly described type strains.</title>
        <authorList>
            <person name="Whitman W."/>
        </authorList>
    </citation>
    <scope>NUCLEOTIDE SEQUENCE [LARGE SCALE GENOMIC DNA]</scope>
    <source>
        <strain evidence="3 4">CECT 8840</strain>
    </source>
</reference>
<protein>
    <submittedName>
        <fullName evidence="3">Uncharacterized protein</fullName>
    </submittedName>
</protein>
<feature type="transmembrane region" description="Helical" evidence="2">
    <location>
        <begin position="177"/>
        <end position="200"/>
    </location>
</feature>
<keyword evidence="2" id="KW-1133">Transmembrane helix</keyword>
<feature type="transmembrane region" description="Helical" evidence="2">
    <location>
        <begin position="132"/>
        <end position="157"/>
    </location>
</feature>
<dbReference type="Proteomes" id="UP000552644">
    <property type="component" value="Unassembled WGS sequence"/>
</dbReference>
<organism evidence="3 4">
    <name type="scientific">Streptosporangium saharense</name>
    <dbReference type="NCBI Taxonomy" id="1706840"/>
    <lineage>
        <taxon>Bacteria</taxon>
        <taxon>Bacillati</taxon>
        <taxon>Actinomycetota</taxon>
        <taxon>Actinomycetes</taxon>
        <taxon>Streptosporangiales</taxon>
        <taxon>Streptosporangiaceae</taxon>
        <taxon>Streptosporangium</taxon>
    </lineage>
</organism>
<keyword evidence="2" id="KW-0812">Transmembrane</keyword>
<proteinExistence type="predicted"/>
<evidence type="ECO:0000256" key="1">
    <source>
        <dbReference type="SAM" id="MobiDB-lite"/>
    </source>
</evidence>
<name>A0A7W7QSB3_9ACTN</name>
<accession>A0A7W7QSB3</accession>
<feature type="region of interest" description="Disordered" evidence="1">
    <location>
        <begin position="232"/>
        <end position="266"/>
    </location>
</feature>
<dbReference type="RefSeq" id="WP_184720144.1">
    <property type="nucleotide sequence ID" value="NZ_JACHJP010000007.1"/>
</dbReference>
<gene>
    <name evidence="3" type="ORF">FHS44_005798</name>
</gene>
<dbReference type="EMBL" id="JACHJP010000007">
    <property type="protein sequence ID" value="MBB4918668.1"/>
    <property type="molecule type" value="Genomic_DNA"/>
</dbReference>
<evidence type="ECO:0000313" key="3">
    <source>
        <dbReference type="EMBL" id="MBB4918668.1"/>
    </source>
</evidence>
<evidence type="ECO:0000256" key="2">
    <source>
        <dbReference type="SAM" id="Phobius"/>
    </source>
</evidence>
<keyword evidence="4" id="KW-1185">Reference proteome</keyword>
<keyword evidence="2" id="KW-0472">Membrane</keyword>
<dbReference type="AlphaFoldDB" id="A0A7W7QSB3"/>
<sequence>MSPSNRPAWSTATRSAKGVVLHSSKILSSLEKGARLAPTLWAGVAIAGTAVANVPGMANAYNNWESLHSRLDTLNKSFLASLREKEKEGWIAKDREAFNHAVQQYQEAVESLRAYVKAVAGIVDELGDAYRAYWAALAALAARLIALLLIAAAMLTTPFAGSAALNLRLLGTLASRIIAASTAGLVKVIAAGASSVSLFFSGKAFWQMFNLAPTGDAKVDFTQAMIVTGNLPSFQKPPPSRPGQPAQLPPSAGFQWLAPKRDLPEP</sequence>